<dbReference type="PANTHER" id="PTHR16515:SF49">
    <property type="entry name" value="GASTRULA ZINC FINGER PROTEIN XLCGF49.1-LIKE-RELATED"/>
    <property type="match status" value="1"/>
</dbReference>
<evidence type="ECO:0000256" key="9">
    <source>
        <dbReference type="ARBA" id="ARBA00023242"/>
    </source>
</evidence>
<feature type="domain" description="C2H2-type" evidence="12">
    <location>
        <begin position="770"/>
        <end position="794"/>
    </location>
</feature>
<reference evidence="15" key="1">
    <citation type="submission" date="2025-08" db="UniProtKB">
        <authorList>
            <consortium name="RefSeq"/>
        </authorList>
    </citation>
    <scope>IDENTIFICATION</scope>
    <source>
        <tissue evidence="15">Adult</tissue>
    </source>
</reference>
<evidence type="ECO:0000313" key="15">
    <source>
        <dbReference type="RefSeq" id="XP_011206304.2"/>
    </source>
</evidence>
<dbReference type="InterPro" id="IPR050331">
    <property type="entry name" value="Zinc_finger"/>
</dbReference>
<feature type="binding site" evidence="11">
    <location>
        <position position="412"/>
    </location>
    <ligand>
        <name>Zn(2+)</name>
        <dbReference type="ChEBI" id="CHEBI:29105"/>
    </ligand>
</feature>
<feature type="binding site" evidence="11">
    <location>
        <position position="415"/>
    </location>
    <ligand>
        <name>Zn(2+)</name>
        <dbReference type="ChEBI" id="CHEBI:29105"/>
    </ligand>
</feature>
<feature type="domain" description="C2H2-type" evidence="12">
    <location>
        <begin position="688"/>
        <end position="715"/>
    </location>
</feature>
<evidence type="ECO:0000256" key="5">
    <source>
        <dbReference type="ARBA" id="ARBA00022833"/>
    </source>
</evidence>
<sequence length="857" mass="100555">MEGIKCRACLLEKDLADLCDWYLTMEIGDALTYLECFEMCTQLDIKSTNANSPYVKDMHYLCQDCIQELIISYQFIRKALKSAHELCFLSKNKDNLSNMRRNAFEYVYIQEALLSDEYISISQKNQASDLPNETCTQTYKKQDAKIHLAKGKKVSRKEKKGKLEAENKQFPCDHCKKLFPANKLQQHKSRYHRPKIFLCDICPSSFSIANNLRRHQRTHDSNRQRNFSCSDCGRTFFTEDVYRTHLKIHQTSRRAKFACNQCDKTFMHKGSLTLHIQKHIGPKNECNICQKRYVRKIDLDVHMRNHSGDVPYKCCKCDKAFMTTSALRKHEILHSGVRYKCDICNKEYSHPSKLTRHILYHTGLPLKCAICNKGFAEPNKIRRHIRTVHKLEDISRVNELTIKKMEFIPNMCRVCLRVEGSVPLINWNQSVHVEDLNESLSYSECFQQCTQLNLNYENSGNEHSMSIYEHFCSSCADKLKDAYLFITKAREADKTLRMNYWKSDSDNNKFFEWVGVGKEYTKVDLKKREEEDQISLGSNTFFDENTNSQGCVQNVHEENFHESEVLNSSKSILSSISKHIHSKENRRKKNMTKSGIEQMNDVVCGISKKSMIQTQLLRHSCSRRVESFLCKSCPRTFRHRSTLTQHELIHENNRERKFDCAVCGRKFYTQMARRNHLKTHDPSRKPRFHCSDCGQSFLFKGNLLVHQQKHAGQTIQCTYCQKRYVRAVDLEVHLRSHTGDTPFKCDKCEKAFTKRSTLQKHLQLHEGIQWKCEDCGKQYLYEWTLQRHRLEHTGLPLKCSICGKEFPEMYKIRRHIKCVHKINLSELENFVVRLKDKKKHENLSLNSLDVKREAKVI</sequence>
<accession>A0A6I9V4B8</accession>
<evidence type="ECO:0000256" key="1">
    <source>
        <dbReference type="ARBA" id="ARBA00004123"/>
    </source>
</evidence>
<dbReference type="Gene3D" id="3.30.160.60">
    <property type="entry name" value="Classic Zinc Finger"/>
    <property type="match status" value="10"/>
</dbReference>
<feature type="domain" description="ZAD" evidence="13">
    <location>
        <begin position="410"/>
        <end position="499"/>
    </location>
</feature>
<comment type="subcellular location">
    <subcellularLocation>
        <location evidence="1">Nucleus</location>
    </subcellularLocation>
</comment>
<keyword evidence="5 11" id="KW-0862">Zinc</keyword>
<dbReference type="Pfam" id="PF00096">
    <property type="entry name" value="zf-C2H2"/>
    <property type="match status" value="9"/>
</dbReference>
<dbReference type="SUPFAM" id="SSF57667">
    <property type="entry name" value="beta-beta-alpha zinc fingers"/>
    <property type="match status" value="8"/>
</dbReference>
<keyword evidence="8" id="KW-0804">Transcription</keyword>
<dbReference type="InterPro" id="IPR036236">
    <property type="entry name" value="Znf_C2H2_sf"/>
</dbReference>
<feature type="domain" description="C2H2-type" evidence="12">
    <location>
        <begin position="284"/>
        <end position="311"/>
    </location>
</feature>
<dbReference type="PROSITE" id="PS00028">
    <property type="entry name" value="ZINC_FINGER_C2H2_1"/>
    <property type="match status" value="14"/>
</dbReference>
<feature type="domain" description="C2H2-type" evidence="12">
    <location>
        <begin position="197"/>
        <end position="224"/>
    </location>
</feature>
<gene>
    <name evidence="15" type="primary">LOC105228256</name>
</gene>
<evidence type="ECO:0000313" key="14">
    <source>
        <dbReference type="Proteomes" id="UP001652620"/>
    </source>
</evidence>
<organism evidence="14 15">
    <name type="scientific">Bactrocera dorsalis</name>
    <name type="common">Oriental fruit fly</name>
    <name type="synonym">Dacus dorsalis</name>
    <dbReference type="NCBI Taxonomy" id="27457"/>
    <lineage>
        <taxon>Eukaryota</taxon>
        <taxon>Metazoa</taxon>
        <taxon>Ecdysozoa</taxon>
        <taxon>Arthropoda</taxon>
        <taxon>Hexapoda</taxon>
        <taxon>Insecta</taxon>
        <taxon>Pterygota</taxon>
        <taxon>Neoptera</taxon>
        <taxon>Endopterygota</taxon>
        <taxon>Diptera</taxon>
        <taxon>Brachycera</taxon>
        <taxon>Muscomorpha</taxon>
        <taxon>Tephritoidea</taxon>
        <taxon>Tephritidae</taxon>
        <taxon>Bactrocera</taxon>
        <taxon>Bactrocera</taxon>
    </lineage>
</organism>
<dbReference type="OrthoDB" id="7773830at2759"/>
<feature type="domain" description="C2H2-type" evidence="12">
    <location>
        <begin position="366"/>
        <end position="394"/>
    </location>
</feature>
<feature type="domain" description="C2H2-type" evidence="12">
    <location>
        <begin position="743"/>
        <end position="770"/>
    </location>
</feature>
<feature type="binding site" evidence="11">
    <location>
        <position position="472"/>
    </location>
    <ligand>
        <name>Zn(2+)</name>
        <dbReference type="ChEBI" id="CHEBI:29105"/>
    </ligand>
</feature>
<feature type="domain" description="C2H2-type" evidence="12">
    <location>
        <begin position="339"/>
        <end position="363"/>
    </location>
</feature>
<evidence type="ECO:0000256" key="3">
    <source>
        <dbReference type="ARBA" id="ARBA00022737"/>
    </source>
</evidence>
<evidence type="ECO:0000256" key="10">
    <source>
        <dbReference type="PROSITE-ProRule" id="PRU00042"/>
    </source>
</evidence>
<protein>
    <submittedName>
        <fullName evidence="15">Zinc finger protein 91</fullName>
    </submittedName>
</protein>
<dbReference type="SMART" id="SM00868">
    <property type="entry name" value="zf-AD"/>
    <property type="match status" value="2"/>
</dbReference>
<dbReference type="PROSITE" id="PS50157">
    <property type="entry name" value="ZINC_FINGER_C2H2_2"/>
    <property type="match status" value="14"/>
</dbReference>
<dbReference type="Proteomes" id="UP001652620">
    <property type="component" value="Unplaced"/>
</dbReference>
<feature type="domain" description="C2H2-type" evidence="12">
    <location>
        <begin position="257"/>
        <end position="284"/>
    </location>
</feature>
<evidence type="ECO:0000256" key="11">
    <source>
        <dbReference type="PROSITE-ProRule" id="PRU01263"/>
    </source>
</evidence>
<feature type="domain" description="C2H2-type" evidence="12">
    <location>
        <begin position="797"/>
        <end position="820"/>
    </location>
</feature>
<name>A0A6I9V4B8_BACDO</name>
<keyword evidence="3" id="KW-0677">Repeat</keyword>
<evidence type="ECO:0000256" key="8">
    <source>
        <dbReference type="ARBA" id="ARBA00023163"/>
    </source>
</evidence>
<evidence type="ECO:0000256" key="6">
    <source>
        <dbReference type="ARBA" id="ARBA00023015"/>
    </source>
</evidence>
<evidence type="ECO:0000259" key="12">
    <source>
        <dbReference type="PROSITE" id="PS50157"/>
    </source>
</evidence>
<proteinExistence type="predicted"/>
<dbReference type="PANTHER" id="PTHR16515">
    <property type="entry name" value="PR DOMAIN ZINC FINGER PROTEIN"/>
    <property type="match status" value="1"/>
</dbReference>
<keyword evidence="14" id="KW-1185">Reference proteome</keyword>
<dbReference type="InterPro" id="IPR012934">
    <property type="entry name" value="Znf_AD"/>
</dbReference>
<keyword evidence="2 11" id="KW-0479">Metal-binding</keyword>
<feature type="domain" description="C2H2-type" evidence="12">
    <location>
        <begin position="658"/>
        <end position="685"/>
    </location>
</feature>
<dbReference type="RefSeq" id="XP_011206304.2">
    <property type="nucleotide sequence ID" value="XM_011208002.4"/>
</dbReference>
<feature type="domain" description="C2H2-type" evidence="12">
    <location>
        <begin position="715"/>
        <end position="742"/>
    </location>
</feature>
<dbReference type="PROSITE" id="PS51915">
    <property type="entry name" value="ZAD"/>
    <property type="match status" value="1"/>
</dbReference>
<feature type="binding site" evidence="11">
    <location>
        <position position="475"/>
    </location>
    <ligand>
        <name>Zn(2+)</name>
        <dbReference type="ChEBI" id="CHEBI:29105"/>
    </ligand>
</feature>
<dbReference type="SMART" id="SM00355">
    <property type="entry name" value="ZnF_C2H2"/>
    <property type="match status" value="15"/>
</dbReference>
<evidence type="ECO:0000259" key="13">
    <source>
        <dbReference type="PROSITE" id="PS51915"/>
    </source>
</evidence>
<keyword evidence="9" id="KW-0539">Nucleus</keyword>
<feature type="domain" description="C2H2-type" evidence="12">
    <location>
        <begin position="628"/>
        <end position="655"/>
    </location>
</feature>
<keyword evidence="6" id="KW-0805">Transcription regulation</keyword>
<keyword evidence="7" id="KW-0238">DNA-binding</keyword>
<keyword evidence="4 10" id="KW-0863">Zinc-finger</keyword>
<feature type="domain" description="C2H2-type" evidence="12">
    <location>
        <begin position="312"/>
        <end position="339"/>
    </location>
</feature>
<dbReference type="GeneID" id="105228256"/>
<evidence type="ECO:0000256" key="2">
    <source>
        <dbReference type="ARBA" id="ARBA00022723"/>
    </source>
</evidence>
<feature type="domain" description="C2H2-type" evidence="12">
    <location>
        <begin position="227"/>
        <end position="254"/>
    </location>
</feature>
<evidence type="ECO:0000256" key="4">
    <source>
        <dbReference type="ARBA" id="ARBA00022771"/>
    </source>
</evidence>
<dbReference type="InterPro" id="IPR013087">
    <property type="entry name" value="Znf_C2H2_type"/>
</dbReference>
<evidence type="ECO:0000256" key="7">
    <source>
        <dbReference type="ARBA" id="ARBA00023125"/>
    </source>
</evidence>